<evidence type="ECO:0000256" key="3">
    <source>
        <dbReference type="ARBA" id="ARBA00022679"/>
    </source>
</evidence>
<reference evidence="5" key="2">
    <citation type="submission" date="2004-02" db="EMBL/GenBank/DDBJ databases">
        <authorList>
            <consortium name="Genoscope"/>
            <consortium name="Whitehead Institute Centre for Genome Research"/>
        </authorList>
    </citation>
    <scope>NUCLEOTIDE SEQUENCE</scope>
</reference>
<feature type="non-terminal residue" evidence="5">
    <location>
        <position position="102"/>
    </location>
</feature>
<proteinExistence type="inferred from homology"/>
<dbReference type="InterPro" id="IPR029063">
    <property type="entry name" value="SAM-dependent_MTases_sf"/>
</dbReference>
<keyword evidence="3" id="KW-0808">Transferase</keyword>
<feature type="non-terminal residue" evidence="5">
    <location>
        <position position="1"/>
    </location>
</feature>
<protein>
    <submittedName>
        <fullName evidence="5">(spotted green pufferfish) hypothetical protein</fullName>
    </submittedName>
</protein>
<dbReference type="CDD" id="cd02440">
    <property type="entry name" value="AdoMet_MTases"/>
    <property type="match status" value="1"/>
</dbReference>
<dbReference type="PANTHER" id="PTHR12176">
    <property type="entry name" value="SAM-DEPENDENT METHYLTRANSFERASE SUPERFAMILY PROTEIN"/>
    <property type="match status" value="1"/>
</dbReference>
<name>Q4RV87_TETNG</name>
<organism evidence="5">
    <name type="scientific">Tetraodon nigroviridis</name>
    <name type="common">Spotted green pufferfish</name>
    <name type="synonym">Chelonodon nigroviridis</name>
    <dbReference type="NCBI Taxonomy" id="99883"/>
    <lineage>
        <taxon>Eukaryota</taxon>
        <taxon>Metazoa</taxon>
        <taxon>Chordata</taxon>
        <taxon>Craniata</taxon>
        <taxon>Vertebrata</taxon>
        <taxon>Euteleostomi</taxon>
        <taxon>Actinopterygii</taxon>
        <taxon>Neopterygii</taxon>
        <taxon>Teleostei</taxon>
        <taxon>Neoteleostei</taxon>
        <taxon>Acanthomorphata</taxon>
        <taxon>Eupercaria</taxon>
        <taxon>Tetraodontiformes</taxon>
        <taxon>Tetradontoidea</taxon>
        <taxon>Tetraodontidae</taxon>
        <taxon>Tetraodon</taxon>
    </lineage>
</organism>
<accession>Q4RV87</accession>
<dbReference type="Pfam" id="PF13649">
    <property type="entry name" value="Methyltransf_25"/>
    <property type="match status" value="1"/>
</dbReference>
<feature type="domain" description="Methyltransferase" evidence="4">
    <location>
        <begin position="1"/>
        <end position="70"/>
    </location>
</feature>
<comment type="similarity">
    <text evidence="1">Belongs to the methyltransferase superfamily.</text>
</comment>
<comment type="caution">
    <text evidence="5">The sequence shown here is derived from an EMBL/GenBank/DDBJ whole genome shotgun (WGS) entry which is preliminary data.</text>
</comment>
<keyword evidence="2" id="KW-0489">Methyltransferase</keyword>
<dbReference type="GO" id="GO:0008168">
    <property type="term" value="F:methyltransferase activity"/>
    <property type="evidence" value="ECO:0007669"/>
    <property type="project" value="UniProtKB-KW"/>
</dbReference>
<dbReference type="Gene3D" id="3.40.50.150">
    <property type="entry name" value="Vaccinia Virus protein VP39"/>
    <property type="match status" value="1"/>
</dbReference>
<dbReference type="EMBL" id="CAAE01014992">
    <property type="protein sequence ID" value="CAG07695.1"/>
    <property type="molecule type" value="Genomic_DNA"/>
</dbReference>
<dbReference type="PANTHER" id="PTHR12176:SF80">
    <property type="entry name" value="EEF1A LYSINE METHYLTRANSFERASE 4"/>
    <property type="match status" value="1"/>
</dbReference>
<gene>
    <name evidence="5" type="ORF">GSTENG00028456001</name>
</gene>
<dbReference type="OrthoDB" id="411785at2759"/>
<dbReference type="InterPro" id="IPR041698">
    <property type="entry name" value="Methyltransf_25"/>
</dbReference>
<sequence>GCGNSSLSGDMSNAGNQSITNIDYSSVCIATMRDRYGHCPSMTWHQMDIRRLSFPDASFDVILEKATLDAIVVEEKSQWQISPQTGCFIHQTLTEVKQQLIC</sequence>
<evidence type="ECO:0000256" key="2">
    <source>
        <dbReference type="ARBA" id="ARBA00022603"/>
    </source>
</evidence>
<evidence type="ECO:0000259" key="4">
    <source>
        <dbReference type="Pfam" id="PF13649"/>
    </source>
</evidence>
<reference evidence="5" key="1">
    <citation type="journal article" date="2004" name="Nature">
        <title>Genome duplication in the teleost fish Tetraodon nigroviridis reveals the early vertebrate proto-karyotype.</title>
        <authorList>
            <person name="Jaillon O."/>
            <person name="Aury J.-M."/>
            <person name="Brunet F."/>
            <person name="Petit J.-L."/>
            <person name="Stange-Thomann N."/>
            <person name="Mauceli E."/>
            <person name="Bouneau L."/>
            <person name="Fischer C."/>
            <person name="Ozouf-Costaz C."/>
            <person name="Bernot A."/>
            <person name="Nicaud S."/>
            <person name="Jaffe D."/>
            <person name="Fisher S."/>
            <person name="Lutfalla G."/>
            <person name="Dossat C."/>
            <person name="Segurens B."/>
            <person name="Dasilva C."/>
            <person name="Salanoubat M."/>
            <person name="Levy M."/>
            <person name="Boudet N."/>
            <person name="Castellano S."/>
            <person name="Anthouard V."/>
            <person name="Jubin C."/>
            <person name="Castelli V."/>
            <person name="Katinka M."/>
            <person name="Vacherie B."/>
            <person name="Biemont C."/>
            <person name="Skalli Z."/>
            <person name="Cattolico L."/>
            <person name="Poulain J."/>
            <person name="De Berardinis V."/>
            <person name="Cruaud C."/>
            <person name="Duprat S."/>
            <person name="Brottier P."/>
            <person name="Coutanceau J.-P."/>
            <person name="Gouzy J."/>
            <person name="Parra G."/>
            <person name="Lardier G."/>
            <person name="Chapple C."/>
            <person name="McKernan K.J."/>
            <person name="McEwan P."/>
            <person name="Bosak S."/>
            <person name="Kellis M."/>
            <person name="Volff J.-N."/>
            <person name="Guigo R."/>
            <person name="Zody M.C."/>
            <person name="Mesirov J."/>
            <person name="Lindblad-Toh K."/>
            <person name="Birren B."/>
            <person name="Nusbaum C."/>
            <person name="Kahn D."/>
            <person name="Robinson-Rechavi M."/>
            <person name="Laudet V."/>
            <person name="Schachter V."/>
            <person name="Quetier F."/>
            <person name="Saurin W."/>
            <person name="Scarpelli C."/>
            <person name="Wincker P."/>
            <person name="Lander E.S."/>
            <person name="Weissenbach J."/>
            <person name="Roest Crollius H."/>
        </authorList>
    </citation>
    <scope>NUCLEOTIDE SEQUENCE [LARGE SCALE GENOMIC DNA]</scope>
</reference>
<dbReference type="AlphaFoldDB" id="Q4RV87"/>
<dbReference type="InterPro" id="IPR051419">
    <property type="entry name" value="Lys/N-term_MeTrsfase_sf"/>
</dbReference>
<evidence type="ECO:0000313" key="5">
    <source>
        <dbReference type="EMBL" id="CAG07695.1"/>
    </source>
</evidence>
<dbReference type="GO" id="GO:0032259">
    <property type="term" value="P:methylation"/>
    <property type="evidence" value="ECO:0007669"/>
    <property type="project" value="UniProtKB-KW"/>
</dbReference>
<dbReference type="SUPFAM" id="SSF53335">
    <property type="entry name" value="S-adenosyl-L-methionine-dependent methyltransferases"/>
    <property type="match status" value="1"/>
</dbReference>
<evidence type="ECO:0000256" key="1">
    <source>
        <dbReference type="ARBA" id="ARBA00008361"/>
    </source>
</evidence>
<dbReference type="KEGG" id="tng:GSTEN00028456G001"/>